<dbReference type="CDD" id="cd04662">
    <property type="entry name" value="NUDIX_Hydrolase"/>
    <property type="match status" value="1"/>
</dbReference>
<dbReference type="InterPro" id="IPR051325">
    <property type="entry name" value="Nudix_hydrolase_domain"/>
</dbReference>
<dbReference type="InterPro" id="IPR015797">
    <property type="entry name" value="NUDIX_hydrolase-like_dom_sf"/>
</dbReference>
<comment type="caution">
    <text evidence="2">The sequence shown here is derived from an EMBL/GenBank/DDBJ whole genome shotgun (WGS) entry which is preliminary data.</text>
</comment>
<organism evidence="2 3">
    <name type="scientific">Microbacterium awajiense</name>
    <dbReference type="NCBI Taxonomy" id="415214"/>
    <lineage>
        <taxon>Bacteria</taxon>
        <taxon>Bacillati</taxon>
        <taxon>Actinomycetota</taxon>
        <taxon>Actinomycetes</taxon>
        <taxon>Micrococcales</taxon>
        <taxon>Microbacteriaceae</taxon>
        <taxon>Microbacterium</taxon>
    </lineage>
</organism>
<dbReference type="Gene3D" id="3.90.79.10">
    <property type="entry name" value="Nucleoside Triphosphate Pyrophosphohydrolase"/>
    <property type="match status" value="1"/>
</dbReference>
<proteinExistence type="predicted"/>
<name>A0ABP7ASV5_9MICO</name>
<dbReference type="Pfam" id="PF00293">
    <property type="entry name" value="NUDIX"/>
    <property type="match status" value="1"/>
</dbReference>
<evidence type="ECO:0000259" key="1">
    <source>
        <dbReference type="PROSITE" id="PS51462"/>
    </source>
</evidence>
<dbReference type="PROSITE" id="PS51462">
    <property type="entry name" value="NUDIX"/>
    <property type="match status" value="1"/>
</dbReference>
<evidence type="ECO:0000313" key="2">
    <source>
        <dbReference type="EMBL" id="GAA3639173.1"/>
    </source>
</evidence>
<keyword evidence="3" id="KW-1185">Reference proteome</keyword>
<dbReference type="RefSeq" id="WP_344738742.1">
    <property type="nucleotide sequence ID" value="NZ_BAAAYU010000005.1"/>
</dbReference>
<feature type="domain" description="Nudix hydrolase" evidence="1">
    <location>
        <begin position="1"/>
        <end position="153"/>
    </location>
</feature>
<dbReference type="SUPFAM" id="SSF55811">
    <property type="entry name" value="Nudix"/>
    <property type="match status" value="1"/>
</dbReference>
<reference evidence="3" key="1">
    <citation type="journal article" date="2019" name="Int. J. Syst. Evol. Microbiol.">
        <title>The Global Catalogue of Microorganisms (GCM) 10K type strain sequencing project: providing services to taxonomists for standard genome sequencing and annotation.</title>
        <authorList>
            <consortium name="The Broad Institute Genomics Platform"/>
            <consortium name="The Broad Institute Genome Sequencing Center for Infectious Disease"/>
            <person name="Wu L."/>
            <person name="Ma J."/>
        </authorList>
    </citation>
    <scope>NUCLEOTIDE SEQUENCE [LARGE SCALE GENOMIC DNA]</scope>
    <source>
        <strain evidence="3">JCM 16544</strain>
    </source>
</reference>
<protein>
    <submittedName>
        <fullName evidence="2">NUDIX domain-containing protein</fullName>
    </submittedName>
</protein>
<dbReference type="InterPro" id="IPR000086">
    <property type="entry name" value="NUDIX_hydrolase_dom"/>
</dbReference>
<sequence>MPVHSAGILLYRLTPDGALEVLLAHMGGPFWAAKDEAAWSVPKGEFDPDAESALDAARREFREELGVDPPDGPYAELGTYSYSSGKRVTVFVADGASLALDDLAFGEFEVEWPPRSGRAQSFPEVDRVEWMTPDAAMPRLVKGQRPALEALIEHHGTVAG</sequence>
<evidence type="ECO:0000313" key="3">
    <source>
        <dbReference type="Proteomes" id="UP001501697"/>
    </source>
</evidence>
<accession>A0ABP7ASV5</accession>
<dbReference type="EMBL" id="BAAAYU010000005">
    <property type="protein sequence ID" value="GAA3639173.1"/>
    <property type="molecule type" value="Genomic_DNA"/>
</dbReference>
<gene>
    <name evidence="2" type="ORF">GCM10022200_23280</name>
</gene>
<dbReference type="PANTHER" id="PTHR21340">
    <property type="entry name" value="DIADENOSINE 5,5-P1,P4-TETRAPHOSPHATE PYROPHOSPHOHYDROLASE MUTT"/>
    <property type="match status" value="1"/>
</dbReference>
<dbReference type="Proteomes" id="UP001501697">
    <property type="component" value="Unassembled WGS sequence"/>
</dbReference>
<dbReference type="PANTHER" id="PTHR21340:SF7">
    <property type="entry name" value="NUDIX HYDROLASE DOMAIN-CONTAINING PROTEIN"/>
    <property type="match status" value="1"/>
</dbReference>